<dbReference type="PANTHER" id="PTHR30250">
    <property type="entry name" value="PST FAMILY PREDICTED COLANIC ACID TRANSPORTER"/>
    <property type="match status" value="1"/>
</dbReference>
<keyword evidence="9" id="KW-1185">Reference proteome</keyword>
<comment type="subcellular location">
    <subcellularLocation>
        <location evidence="1">Cell membrane</location>
        <topology evidence="1">Multi-pass membrane protein</topology>
    </subcellularLocation>
</comment>
<comment type="similarity">
    <text evidence="2">Belongs to the polysaccharide synthase family.</text>
</comment>
<feature type="transmembrane region" description="Helical" evidence="7">
    <location>
        <begin position="20"/>
        <end position="42"/>
    </location>
</feature>
<accession>A0A2U0SHS0</accession>
<evidence type="ECO:0000256" key="4">
    <source>
        <dbReference type="ARBA" id="ARBA00022692"/>
    </source>
</evidence>
<feature type="transmembrane region" description="Helical" evidence="7">
    <location>
        <begin position="385"/>
        <end position="405"/>
    </location>
</feature>
<evidence type="ECO:0000256" key="2">
    <source>
        <dbReference type="ARBA" id="ARBA00007430"/>
    </source>
</evidence>
<evidence type="ECO:0000256" key="6">
    <source>
        <dbReference type="ARBA" id="ARBA00023136"/>
    </source>
</evidence>
<organism evidence="8 9">
    <name type="scientific">Sphingomonas pokkalii</name>
    <dbReference type="NCBI Taxonomy" id="2175090"/>
    <lineage>
        <taxon>Bacteria</taxon>
        <taxon>Pseudomonadati</taxon>
        <taxon>Pseudomonadota</taxon>
        <taxon>Alphaproteobacteria</taxon>
        <taxon>Sphingomonadales</taxon>
        <taxon>Sphingomonadaceae</taxon>
        <taxon>Sphingomonas</taxon>
    </lineage>
</organism>
<evidence type="ECO:0000256" key="7">
    <source>
        <dbReference type="SAM" id="Phobius"/>
    </source>
</evidence>
<dbReference type="OrthoDB" id="7605542at2"/>
<keyword evidence="6 7" id="KW-0472">Membrane</keyword>
<comment type="caution">
    <text evidence="8">The sequence shown here is derived from an EMBL/GenBank/DDBJ whole genome shotgun (WGS) entry which is preliminary data.</text>
</comment>
<feature type="transmembrane region" description="Helical" evidence="7">
    <location>
        <begin position="177"/>
        <end position="198"/>
    </location>
</feature>
<keyword evidence="5 7" id="KW-1133">Transmembrane helix</keyword>
<dbReference type="Proteomes" id="UP000245890">
    <property type="component" value="Unassembled WGS sequence"/>
</dbReference>
<dbReference type="Pfam" id="PF13440">
    <property type="entry name" value="Polysacc_synt_3"/>
    <property type="match status" value="1"/>
</dbReference>
<evidence type="ECO:0000313" key="8">
    <source>
        <dbReference type="EMBL" id="PVX30864.1"/>
    </source>
</evidence>
<sequence>MDAAQGSIGARMASGTMTLIVSRLLTRCFDLVLLVVFARLLLPRDFGTVAIALTIVQILEAVLDMPVAQVVVRSSDPSRDLIDTAFTISLLRGLLLMLALAALAWPIALLYGNAALVPVICALGLAPAMRGLTSPALALYARVIDFRRDLLVEFTGKAAGLLAGTIAAFILRDYRAIVVSTIATPIAMMATSFLVAPHRVRLTLRHGRQFYGFLGWFTASQLVSALNWRSNRLVLGMYVPSGALGSFTLAGDLAAVPEQGLIQPMIRPLVAAFARVQDDMERLRVLYCNSVATTLAISFPVVIGLAVFADPVVGLVLGAKWSATPPIVTWLALGVCLSALTATYTPLCIALGRATQLFGLNLIQMIVLLPALLLLTARWGVTGAIAAQFLTFAVGAVAVMLRVRALIGASILAQARAIGRVVAGAIVYAALLLAVKHGLHGTPPATLMLLLPIAGGAGLALFWATMFLLWRMAGRPDGLERFVLRLGARILERSRAKWIRAQA</sequence>
<dbReference type="AlphaFoldDB" id="A0A2U0SHS0"/>
<dbReference type="GO" id="GO:0005886">
    <property type="term" value="C:plasma membrane"/>
    <property type="evidence" value="ECO:0007669"/>
    <property type="project" value="UniProtKB-SubCell"/>
</dbReference>
<dbReference type="InterPro" id="IPR050833">
    <property type="entry name" value="Poly_Biosynth_Transport"/>
</dbReference>
<feature type="transmembrane region" description="Helical" evidence="7">
    <location>
        <begin position="417"/>
        <end position="435"/>
    </location>
</feature>
<feature type="transmembrane region" description="Helical" evidence="7">
    <location>
        <begin position="285"/>
        <end position="307"/>
    </location>
</feature>
<dbReference type="PANTHER" id="PTHR30250:SF10">
    <property type="entry name" value="LIPOPOLYSACCHARIDE BIOSYNTHESIS PROTEIN WZXC"/>
    <property type="match status" value="1"/>
</dbReference>
<evidence type="ECO:0000313" key="9">
    <source>
        <dbReference type="Proteomes" id="UP000245890"/>
    </source>
</evidence>
<protein>
    <submittedName>
        <fullName evidence="8">Lipopolysaccharide biosynthesis protein</fullName>
    </submittedName>
</protein>
<evidence type="ECO:0000256" key="3">
    <source>
        <dbReference type="ARBA" id="ARBA00022475"/>
    </source>
</evidence>
<reference evidence="8 9" key="1">
    <citation type="submission" date="2018-05" db="EMBL/GenBank/DDBJ databases">
        <title>Description of Sphingomonas pokkalii sp nov, isolated from the rhizosphere of saline tolerant pokkali rice and its draft genome analysis.</title>
        <authorList>
            <person name="Menon R."/>
            <person name="Kumari S."/>
            <person name="Rameshkumar N."/>
        </authorList>
    </citation>
    <scope>NUCLEOTIDE SEQUENCE [LARGE SCALE GENOMIC DNA]</scope>
    <source>
        <strain evidence="8 9">L3B27</strain>
    </source>
</reference>
<feature type="transmembrane region" description="Helical" evidence="7">
    <location>
        <begin position="447"/>
        <end position="470"/>
    </location>
</feature>
<dbReference type="EMBL" id="QENQ01000001">
    <property type="protein sequence ID" value="PVX30864.1"/>
    <property type="molecule type" value="Genomic_DNA"/>
</dbReference>
<feature type="transmembrane region" description="Helical" evidence="7">
    <location>
        <begin position="150"/>
        <end position="171"/>
    </location>
</feature>
<evidence type="ECO:0000256" key="1">
    <source>
        <dbReference type="ARBA" id="ARBA00004651"/>
    </source>
</evidence>
<feature type="transmembrane region" description="Helical" evidence="7">
    <location>
        <begin position="48"/>
        <end position="72"/>
    </location>
</feature>
<feature type="transmembrane region" description="Helical" evidence="7">
    <location>
        <begin position="358"/>
        <end position="379"/>
    </location>
</feature>
<feature type="transmembrane region" description="Helical" evidence="7">
    <location>
        <begin position="327"/>
        <end position="351"/>
    </location>
</feature>
<proteinExistence type="inferred from homology"/>
<evidence type="ECO:0000256" key="5">
    <source>
        <dbReference type="ARBA" id="ARBA00022989"/>
    </source>
</evidence>
<feature type="transmembrane region" description="Helical" evidence="7">
    <location>
        <begin position="84"/>
        <end position="105"/>
    </location>
</feature>
<keyword evidence="3" id="KW-1003">Cell membrane</keyword>
<feature type="transmembrane region" description="Helical" evidence="7">
    <location>
        <begin position="111"/>
        <end position="129"/>
    </location>
</feature>
<keyword evidence="4 7" id="KW-0812">Transmembrane</keyword>
<name>A0A2U0SHS0_9SPHN</name>
<gene>
    <name evidence="8" type="ORF">DD559_17290</name>
</gene>